<comment type="caution">
    <text evidence="1">The sequence shown here is derived from an EMBL/GenBank/DDBJ whole genome shotgun (WGS) entry which is preliminary data.</text>
</comment>
<keyword evidence="2" id="KW-1185">Reference proteome</keyword>
<dbReference type="EMBL" id="LWLG01000001">
    <property type="protein sequence ID" value="OAQ21600.1"/>
    <property type="molecule type" value="Genomic_DNA"/>
</dbReference>
<dbReference type="Proteomes" id="UP000078390">
    <property type="component" value="Unassembled WGS sequence"/>
</dbReference>
<evidence type="ECO:0000313" key="2">
    <source>
        <dbReference type="Proteomes" id="UP000078390"/>
    </source>
</evidence>
<accession>A0A179D674</accession>
<name>A0A179D674_9BACT</name>
<proteinExistence type="predicted"/>
<gene>
    <name evidence="1" type="ORF">TDIS_0118</name>
</gene>
<sequence length="38" mass="4118">MLLLSDILALGILDKQVMLPPPDESFGGFWGGIKFAIN</sequence>
<organism evidence="1 2">
    <name type="scientific">Thermosulfurimonas dismutans</name>
    <dbReference type="NCBI Taxonomy" id="999894"/>
    <lineage>
        <taxon>Bacteria</taxon>
        <taxon>Pseudomonadati</taxon>
        <taxon>Thermodesulfobacteriota</taxon>
        <taxon>Thermodesulfobacteria</taxon>
        <taxon>Thermodesulfobacteriales</taxon>
        <taxon>Thermodesulfobacteriaceae</taxon>
        <taxon>Thermosulfurimonas</taxon>
    </lineage>
</organism>
<dbReference type="AlphaFoldDB" id="A0A179D674"/>
<protein>
    <submittedName>
        <fullName evidence="1">Uncharacterized protein</fullName>
    </submittedName>
</protein>
<evidence type="ECO:0000313" key="1">
    <source>
        <dbReference type="EMBL" id="OAQ21600.1"/>
    </source>
</evidence>
<reference evidence="1 2" key="1">
    <citation type="submission" date="2016-04" db="EMBL/GenBank/DDBJ databases">
        <title>Genome analysis of Thermosulfurimonas dismutans, the first thermophilic sulfur-disproportionating bacterium of the phylum Thermodesulfobacteria.</title>
        <authorList>
            <person name="Mardanov A.V."/>
            <person name="Beletsky A.V."/>
            <person name="Kadnikov V.V."/>
            <person name="Slobodkin A.I."/>
            <person name="Ravin N.V."/>
        </authorList>
    </citation>
    <scope>NUCLEOTIDE SEQUENCE [LARGE SCALE GENOMIC DNA]</scope>
    <source>
        <strain evidence="1 2">S95</strain>
    </source>
</reference>